<dbReference type="Proteomes" id="UP000054845">
    <property type="component" value="Unassembled WGS sequence"/>
</dbReference>
<keyword evidence="3" id="KW-1185">Reference proteome</keyword>
<organism evidence="2 3">
    <name type="scientific">Ceraceosorus bombacis</name>
    <dbReference type="NCBI Taxonomy" id="401625"/>
    <lineage>
        <taxon>Eukaryota</taxon>
        <taxon>Fungi</taxon>
        <taxon>Dikarya</taxon>
        <taxon>Basidiomycota</taxon>
        <taxon>Ustilaginomycotina</taxon>
        <taxon>Exobasidiomycetes</taxon>
        <taxon>Ceraceosorales</taxon>
        <taxon>Ceraceosoraceae</taxon>
        <taxon>Ceraceosorus</taxon>
    </lineage>
</organism>
<dbReference type="EMBL" id="CCYA01000270">
    <property type="protein sequence ID" value="CEH18295.1"/>
    <property type="molecule type" value="Genomic_DNA"/>
</dbReference>
<protein>
    <submittedName>
        <fullName evidence="2">Uncharacterized protein</fullName>
    </submittedName>
</protein>
<dbReference type="SUPFAM" id="SSF53474">
    <property type="entry name" value="alpha/beta-Hydrolases"/>
    <property type="match status" value="1"/>
</dbReference>
<dbReference type="OrthoDB" id="2542958at2759"/>
<sequence>MSESSLKGRMNAFGVVPQAVVVPAADDFPLAAHRFEPPPGSSAVGQTDGQEVRAVVVMVNATGVQARFYHDFACWLAMQGLCAFTFDFRYSGNSFPKQWLDKLEGAEDEEEYAQVFEQAIRSAPDEIGLIRTWGREDLAAVARFAHDAHPRAPMCFFGNSLGGHLMTVLEPRMLQSFGVPIRFADVNGGNAHWRNHAEPEESLFGFNEVIIKPIETDRLFRSSSLGLGYDIPYGPGKDWIDWFTHPLFSLHVPEDEQRAKENVRMFDWIYFSFSDDETISRHMMHQHASLLCGKGSRTKTLFIDPPKLKGWPKCGHVTCFRPSGPRLPNKTGSPRMRGGEAYEPKELPEEVARGEGADADAASEPMELLGREDSIWQVFLKYALEGLSTVDPALGDLRTWDETNARDCDALRREERLVRAKAAAERPKGKTGTKARL</sequence>
<accession>A0A0P1BQG8</accession>
<proteinExistence type="predicted"/>
<dbReference type="Gene3D" id="3.40.50.1820">
    <property type="entry name" value="alpha/beta hydrolase"/>
    <property type="match status" value="1"/>
</dbReference>
<dbReference type="AlphaFoldDB" id="A0A0P1BQG8"/>
<feature type="compositionally biased region" description="Basic and acidic residues" evidence="1">
    <location>
        <begin position="337"/>
        <end position="347"/>
    </location>
</feature>
<feature type="region of interest" description="Disordered" evidence="1">
    <location>
        <begin position="325"/>
        <end position="347"/>
    </location>
</feature>
<evidence type="ECO:0000313" key="3">
    <source>
        <dbReference type="Proteomes" id="UP000054845"/>
    </source>
</evidence>
<evidence type="ECO:0000313" key="2">
    <source>
        <dbReference type="EMBL" id="CEH18295.1"/>
    </source>
</evidence>
<dbReference type="InterPro" id="IPR029058">
    <property type="entry name" value="AB_hydrolase_fold"/>
</dbReference>
<name>A0A0P1BQG8_9BASI</name>
<reference evidence="2 3" key="1">
    <citation type="submission" date="2014-09" db="EMBL/GenBank/DDBJ databases">
        <authorList>
            <person name="Magalhaes I.L.F."/>
            <person name="Oliveira U."/>
            <person name="Santos F.R."/>
            <person name="Vidigal T.H.D.A."/>
            <person name="Brescovit A.D."/>
            <person name="Santos A.J."/>
        </authorList>
    </citation>
    <scope>NUCLEOTIDE SEQUENCE [LARGE SCALE GENOMIC DNA]</scope>
</reference>
<evidence type="ECO:0000256" key="1">
    <source>
        <dbReference type="SAM" id="MobiDB-lite"/>
    </source>
</evidence>